<feature type="transmembrane region" description="Helical" evidence="2">
    <location>
        <begin position="357"/>
        <end position="379"/>
    </location>
</feature>
<reference evidence="3 4" key="1">
    <citation type="submission" date="2019-07" db="EMBL/GenBank/DDBJ databases">
        <title>Whole genome shotgun sequence of Asaia bogorensis NBRC 16594.</title>
        <authorList>
            <person name="Hosoyama A."/>
            <person name="Uohara A."/>
            <person name="Ohji S."/>
            <person name="Ichikawa N."/>
        </authorList>
    </citation>
    <scope>NUCLEOTIDE SEQUENCE [LARGE SCALE GENOMIC DNA]</scope>
    <source>
        <strain evidence="3 4">NBRC 16594</strain>
    </source>
</reference>
<dbReference type="KEGG" id="abg:Asbog_00917"/>
<comment type="caution">
    <text evidence="3">The sequence shown here is derived from an EMBL/GenBank/DDBJ whole genome shotgun (WGS) entry which is preliminary data.</text>
</comment>
<feature type="transmembrane region" description="Helical" evidence="2">
    <location>
        <begin position="491"/>
        <end position="509"/>
    </location>
</feature>
<evidence type="ECO:0000256" key="1">
    <source>
        <dbReference type="SAM" id="MobiDB-lite"/>
    </source>
</evidence>
<dbReference type="AlphaFoldDB" id="A0AAN4U2Q7"/>
<dbReference type="GeneID" id="78225990"/>
<gene>
    <name evidence="3" type="ORF">ABO01nite_15700</name>
</gene>
<dbReference type="PANTHER" id="PTHR34219:SF4">
    <property type="entry name" value="PEPSY DOMAIN-CONTAINING PROTEIN"/>
    <property type="match status" value="1"/>
</dbReference>
<accession>A0AAN4U2Q7</accession>
<organism evidence="3 4">
    <name type="scientific">Asaia bogorensis NBRC 16594</name>
    <dbReference type="NCBI Taxonomy" id="1231624"/>
    <lineage>
        <taxon>Bacteria</taxon>
        <taxon>Pseudomonadati</taxon>
        <taxon>Pseudomonadota</taxon>
        <taxon>Alphaproteobacteria</taxon>
        <taxon>Acetobacterales</taxon>
        <taxon>Acetobacteraceae</taxon>
        <taxon>Asaia</taxon>
    </lineage>
</organism>
<sequence length="516" mass="57143">MRDTLRIRMGWLHEWVGFIGGIILVVIFTGGSLALFDTELTRWMQPELSHYVAQPMSDEALNQVGTIAAELRDEGQNAFITLPTPRDPIIRIQHYDGHAFIGSAYRPQDAFPVATRQTGGGQLFFDLHHSLYYGPFWGNMLTEIAAIGLLVAVGSGIVIHFRSIFSDLLLFRPFASKNRAFMDAHILAGLLFLPFMVMMAYTGAVIHAPRLFPMFSTGHHGRPQAGAGSHGRARAAGLSHRTAERPAPEGPHPASTMPLSPDANEAEMVTAPLAPMFHKAEDVFGSGSIGLVLFDHGKVSMTKADSASFALTRDHLEFSEKDGTLLKTVRAPDTLHRLGGILRGLHFIRWAPLPLRWLYFVSGVIGSAMMSGGLVIFLMKHRPKKARTFGFRLAESLTIAVTTGLPLAALAYLWANRLLWADLPDRSHLEIRSFFVVWALALLHGVFRSFTNRARHGWNEQFFLFTAFSAALLPLDLLTRNTANFLICLDVYKAVDLTVLGFGLIAFLIHRRLVTP</sequence>
<proteinExistence type="predicted"/>
<dbReference type="PANTHER" id="PTHR34219">
    <property type="entry name" value="IRON-REGULATED INNER MEMBRANE PROTEIN-RELATED"/>
    <property type="match status" value="1"/>
</dbReference>
<dbReference type="Pfam" id="PF03929">
    <property type="entry name" value="PepSY_TM"/>
    <property type="match status" value="1"/>
</dbReference>
<feature type="transmembrane region" description="Helical" evidence="2">
    <location>
        <begin position="434"/>
        <end position="450"/>
    </location>
</feature>
<dbReference type="Proteomes" id="UP000321287">
    <property type="component" value="Unassembled WGS sequence"/>
</dbReference>
<feature type="transmembrane region" description="Helical" evidence="2">
    <location>
        <begin position="391"/>
        <end position="414"/>
    </location>
</feature>
<dbReference type="EMBL" id="BJVS01000003">
    <property type="protein sequence ID" value="GEL53563.1"/>
    <property type="molecule type" value="Genomic_DNA"/>
</dbReference>
<feature type="region of interest" description="Disordered" evidence="1">
    <location>
        <begin position="222"/>
        <end position="261"/>
    </location>
</feature>
<name>A0AAN4U2Q7_9PROT</name>
<dbReference type="InterPro" id="IPR005625">
    <property type="entry name" value="PepSY-ass_TM"/>
</dbReference>
<keyword evidence="2" id="KW-0472">Membrane</keyword>
<keyword evidence="2" id="KW-1133">Transmembrane helix</keyword>
<evidence type="ECO:0000256" key="2">
    <source>
        <dbReference type="SAM" id="Phobius"/>
    </source>
</evidence>
<protein>
    <submittedName>
        <fullName evidence="3">Membrane protein</fullName>
    </submittedName>
</protein>
<evidence type="ECO:0000313" key="4">
    <source>
        <dbReference type="Proteomes" id="UP000321287"/>
    </source>
</evidence>
<feature type="transmembrane region" description="Helical" evidence="2">
    <location>
        <begin position="12"/>
        <end position="36"/>
    </location>
</feature>
<keyword evidence="2" id="KW-0812">Transmembrane</keyword>
<keyword evidence="4" id="KW-1185">Reference proteome</keyword>
<dbReference type="RefSeq" id="WP_062164237.1">
    <property type="nucleotide sequence ID" value="NZ_AP014690.1"/>
</dbReference>
<feature type="transmembrane region" description="Helical" evidence="2">
    <location>
        <begin position="186"/>
        <end position="206"/>
    </location>
</feature>
<feature type="transmembrane region" description="Helical" evidence="2">
    <location>
        <begin position="462"/>
        <end position="479"/>
    </location>
</feature>
<evidence type="ECO:0000313" key="3">
    <source>
        <dbReference type="EMBL" id="GEL53563.1"/>
    </source>
</evidence>
<feature type="transmembrane region" description="Helical" evidence="2">
    <location>
        <begin position="144"/>
        <end position="165"/>
    </location>
</feature>